<sequence length="189" mass="20126">MDRDDKILNYVQDRLPPQDRQAFEVDMSADAALSSEVAVMQSVRGALRAEPKHDNSDAVWDRLSASITPMPKPANDNRSPLAQILRYAAVATIAVMAWQVAVVPRISGVPDGFAPATEGAGAFVLQVKFSDAARFGEIGALLGPLGGTISDGPTALGLVRVSFINQTSLQEALVALNTRSDIVELVVEQ</sequence>
<dbReference type="AlphaFoldDB" id="F7ZIE7"/>
<dbReference type="eggNOG" id="COG5662">
    <property type="taxonomic scope" value="Bacteria"/>
</dbReference>
<dbReference type="KEGG" id="rli:RLO149_c004380"/>
<dbReference type="RefSeq" id="WP_013960407.1">
    <property type="nucleotide sequence ID" value="NC_015730.1"/>
</dbReference>
<accession>F7ZIE7</accession>
<dbReference type="OrthoDB" id="7863326at2"/>
<keyword evidence="2" id="KW-1185">Reference proteome</keyword>
<dbReference type="EMBL" id="CP002623">
    <property type="protein sequence ID" value="AEI92466.1"/>
    <property type="molecule type" value="Genomic_DNA"/>
</dbReference>
<dbReference type="HOGENOM" id="CLU_1439002_0_0_5"/>
<dbReference type="Proteomes" id="UP000001353">
    <property type="component" value="Chromosome"/>
</dbReference>
<name>F7ZIE7_ROSLO</name>
<reference evidence="1 2" key="1">
    <citation type="journal article" date="2011" name="BMC Genomics">
        <title>Comparative genome analysis and genome-guided physiological analysis of Roseobacter litoralis.</title>
        <authorList>
            <person name="Kalhoefer D."/>
            <person name="Thole S."/>
            <person name="Voget S."/>
            <person name="Lehmann R."/>
            <person name="Liesegang H."/>
            <person name="Wollher A."/>
            <person name="Daniel R."/>
            <person name="Simon M."/>
            <person name="Brinkhoff T."/>
        </authorList>
    </citation>
    <scope>NUCLEOTIDE SEQUENCE [LARGE SCALE GENOMIC DNA]</scope>
    <source>
        <strain evidence="2">ATCC 49566 / DSM 6996 / JCM 21268 / NBRC 15278 / OCh 149</strain>
    </source>
</reference>
<dbReference type="STRING" id="391595.RLO149_c004380"/>
<protein>
    <submittedName>
        <fullName evidence="1">Uncharacterized protein</fullName>
    </submittedName>
</protein>
<gene>
    <name evidence="1" type="ordered locus">RLO149_c004380</name>
</gene>
<proteinExistence type="predicted"/>
<organism evidence="1 2">
    <name type="scientific">Roseobacter litoralis (strain ATCC 49566 / DSM 6996 / JCM 21268 / NBRC 15278 / OCh 149)</name>
    <dbReference type="NCBI Taxonomy" id="391595"/>
    <lineage>
        <taxon>Bacteria</taxon>
        <taxon>Pseudomonadati</taxon>
        <taxon>Pseudomonadota</taxon>
        <taxon>Alphaproteobacteria</taxon>
        <taxon>Rhodobacterales</taxon>
        <taxon>Roseobacteraceae</taxon>
        <taxon>Roseobacter</taxon>
    </lineage>
</organism>
<evidence type="ECO:0000313" key="1">
    <source>
        <dbReference type="EMBL" id="AEI92466.1"/>
    </source>
</evidence>
<evidence type="ECO:0000313" key="2">
    <source>
        <dbReference type="Proteomes" id="UP000001353"/>
    </source>
</evidence>